<dbReference type="AlphaFoldDB" id="A0A8J7RNH5"/>
<comment type="caution">
    <text evidence="1">The sequence shown here is derived from an EMBL/GenBank/DDBJ whole genome shotgun (WGS) entry which is preliminary data.</text>
</comment>
<name>A0A8J7RNH5_METVO</name>
<protein>
    <submittedName>
        <fullName evidence="1">Uncharacterized protein</fullName>
    </submittedName>
</protein>
<evidence type="ECO:0000313" key="1">
    <source>
        <dbReference type="EMBL" id="MBP2202146.1"/>
    </source>
</evidence>
<dbReference type="RefSeq" id="WP_209591666.1">
    <property type="nucleotide sequence ID" value="NZ_JAGGMV010000007.1"/>
</dbReference>
<organism evidence="1 2">
    <name type="scientific">Methanococcus voltae</name>
    <dbReference type="NCBI Taxonomy" id="2188"/>
    <lineage>
        <taxon>Archaea</taxon>
        <taxon>Methanobacteriati</taxon>
        <taxon>Methanobacteriota</taxon>
        <taxon>Methanomada group</taxon>
        <taxon>Methanococci</taxon>
        <taxon>Methanococcales</taxon>
        <taxon>Methanococcaceae</taxon>
        <taxon>Methanococcus</taxon>
    </lineage>
</organism>
<accession>A0A8J7RNH5</accession>
<sequence length="202" mass="23278">MNLFLDSCVIIGQHINLDPQNKLVKEFLKEYNLTAYNDATTCKKVKNEVLIKSKNILKKYEKEGKISKEDIITIYGAINNYLNKVINMVDYTDITNHLYNKVYVSLLIDLTDNDSDVEIFSNFILWTLNHNSVPLNPTFLTTDANDYDRYDTEGNSIALKSAYECLKKYDEEFKSLPRLVILKSGTDNKCYDCSNILSKIIT</sequence>
<evidence type="ECO:0000313" key="2">
    <source>
        <dbReference type="Proteomes" id="UP000740329"/>
    </source>
</evidence>
<dbReference type="Proteomes" id="UP000740329">
    <property type="component" value="Unassembled WGS sequence"/>
</dbReference>
<proteinExistence type="predicted"/>
<reference evidence="1" key="1">
    <citation type="submission" date="2021-03" db="EMBL/GenBank/DDBJ databases">
        <title>Genomic Encyclopedia of Type Strains, Phase IV (KMG-V): Genome sequencing to study the core and pangenomes of soil and plant-associated prokaryotes.</title>
        <authorList>
            <person name="Whitman W."/>
        </authorList>
    </citation>
    <scope>NUCLEOTIDE SEQUENCE</scope>
    <source>
        <strain evidence="1">C4</strain>
    </source>
</reference>
<dbReference type="EMBL" id="JAGGMV010000007">
    <property type="protein sequence ID" value="MBP2202146.1"/>
    <property type="molecule type" value="Genomic_DNA"/>
</dbReference>
<gene>
    <name evidence="1" type="ORF">J3E07_001587</name>
</gene>